<keyword evidence="1" id="KW-0472">Membrane</keyword>
<evidence type="ECO:0000313" key="3">
    <source>
        <dbReference type="Proteomes" id="UP000502665"/>
    </source>
</evidence>
<evidence type="ECO:0000313" key="2">
    <source>
        <dbReference type="EMBL" id="QJT01578.1"/>
    </source>
</evidence>
<dbReference type="AlphaFoldDB" id="A0A6M4WN64"/>
<dbReference type="EMBL" id="CP049838">
    <property type="protein sequence ID" value="QJT01578.1"/>
    <property type="molecule type" value="Genomic_DNA"/>
</dbReference>
<keyword evidence="3" id="KW-1185">Reference proteome</keyword>
<dbReference type="Proteomes" id="UP000502665">
    <property type="component" value="Chromosome"/>
</dbReference>
<feature type="transmembrane region" description="Helical" evidence="1">
    <location>
        <begin position="23"/>
        <end position="41"/>
    </location>
</feature>
<gene>
    <name evidence="2" type="ORF">G9272_15700</name>
</gene>
<name>A0A6M4WN64_9ACTN</name>
<reference evidence="2" key="1">
    <citation type="submission" date="2020-03" db="EMBL/GenBank/DDBJ databases">
        <title>Molecular networking-based the target discovery of potent antiproliferative macrolactams: 5/6/7/16 polycyclic ansamycins and glycosylated trienomycin from Streptomyces cacaoi subsp. asoensis.</title>
        <authorList>
            <person name="Liu L.-L."/>
        </authorList>
    </citation>
    <scope>NUCLEOTIDE SEQUENCE [LARGE SCALE GENOMIC DNA]</scope>
    <source>
        <strain evidence="2">H2S5</strain>
    </source>
</reference>
<dbReference type="RefSeq" id="WP_171397147.1">
    <property type="nucleotide sequence ID" value="NZ_CP049838.1"/>
</dbReference>
<proteinExistence type="predicted"/>
<keyword evidence="1" id="KW-1133">Transmembrane helix</keyword>
<sequence length="322" mass="35577">MPAPTNPNFRGDRIRDGEGARHVTQKILITVVAGGVVYLLTNVVGPSEEDGPWQLVLSVLCGGIVLIVQFLASFVSQLGELRESVDKRFADIGEATKLFTEVEKLRGDGVPRLAEHATKVVSMGPDILHEFAHTEIDRLAAQMEDFTNLSAECAGENHDWLLTLTKCARTSIDAISTTVVDDGFWNTEPAGRYLTAQREAILERRISVRRLFIVKRPEELAALEPICAEQREMGIQVQVVALEELPLYLRRGKMIDCILFDGVLSYEIHADQLSVNTSTTVNARADEVQPLIRRFDQLWEAAAPGISPNGVPDSVRLRPDGP</sequence>
<evidence type="ECO:0000256" key="1">
    <source>
        <dbReference type="SAM" id="Phobius"/>
    </source>
</evidence>
<accession>A0A6M4WN64</accession>
<organism evidence="2 3">
    <name type="scientific">Streptomyces asoensis</name>
    <dbReference type="NCBI Taxonomy" id="249586"/>
    <lineage>
        <taxon>Bacteria</taxon>
        <taxon>Bacillati</taxon>
        <taxon>Actinomycetota</taxon>
        <taxon>Actinomycetes</taxon>
        <taxon>Kitasatosporales</taxon>
        <taxon>Streptomycetaceae</taxon>
        <taxon>Streptomyces</taxon>
    </lineage>
</organism>
<protein>
    <submittedName>
        <fullName evidence="2">Uncharacterized protein</fullName>
    </submittedName>
</protein>
<keyword evidence="1" id="KW-0812">Transmembrane</keyword>
<feature type="transmembrane region" description="Helical" evidence="1">
    <location>
        <begin position="53"/>
        <end position="75"/>
    </location>
</feature>